<organism evidence="12 13">
    <name type="scientific">Gordonia lacunae</name>
    <dbReference type="NCBI Taxonomy" id="417102"/>
    <lineage>
        <taxon>Bacteria</taxon>
        <taxon>Bacillati</taxon>
        <taxon>Actinomycetota</taxon>
        <taxon>Actinomycetes</taxon>
        <taxon>Mycobacteriales</taxon>
        <taxon>Gordoniaceae</taxon>
        <taxon>Gordonia</taxon>
    </lineage>
</organism>
<accession>A0A243Q712</accession>
<dbReference type="Gene3D" id="3.50.30.30">
    <property type="match status" value="1"/>
</dbReference>
<dbReference type="STRING" id="417102.CA982_22815"/>
<evidence type="ECO:0000256" key="5">
    <source>
        <dbReference type="ARBA" id="ARBA00022729"/>
    </source>
</evidence>
<keyword evidence="3" id="KW-0645">Protease</keyword>
<evidence type="ECO:0000256" key="9">
    <source>
        <dbReference type="SAM" id="SignalP"/>
    </source>
</evidence>
<dbReference type="GO" id="GO:0004177">
    <property type="term" value="F:aminopeptidase activity"/>
    <property type="evidence" value="ECO:0007669"/>
    <property type="project" value="UniProtKB-KW"/>
</dbReference>
<feature type="compositionally biased region" description="Pro residues" evidence="8">
    <location>
        <begin position="49"/>
        <end position="61"/>
    </location>
</feature>
<gene>
    <name evidence="12" type="ORF">CA982_22815</name>
</gene>
<evidence type="ECO:0000256" key="4">
    <source>
        <dbReference type="ARBA" id="ARBA00022723"/>
    </source>
</evidence>
<feature type="domain" description="Peptidase M28" evidence="11">
    <location>
        <begin position="269"/>
        <end position="484"/>
    </location>
</feature>
<feature type="region of interest" description="Disordered" evidence="8">
    <location>
        <begin position="42"/>
        <end position="61"/>
    </location>
</feature>
<dbReference type="PANTHER" id="PTHR12147:SF26">
    <property type="entry name" value="PEPTIDASE M28 DOMAIN-CONTAINING PROTEIN"/>
    <property type="match status" value="1"/>
</dbReference>
<dbReference type="InterPro" id="IPR003137">
    <property type="entry name" value="PA_domain"/>
</dbReference>
<keyword evidence="13" id="KW-1185">Reference proteome</keyword>
<comment type="caution">
    <text evidence="12">The sequence shown here is derived from an EMBL/GenBank/DDBJ whole genome shotgun (WGS) entry which is preliminary data.</text>
</comment>
<reference evidence="12 13" key="1">
    <citation type="submission" date="2017-05" db="EMBL/GenBank/DDBJ databases">
        <title>Biotechnological potential of actinobacteria isolated from South African environments.</title>
        <authorList>
            <person name="Le Roes-Hill M."/>
            <person name="Prins A."/>
            <person name="Durrell K.A."/>
        </authorList>
    </citation>
    <scope>NUCLEOTIDE SEQUENCE [LARGE SCALE GENOMIC DNA]</scope>
    <source>
        <strain evidence="12">BS2</strain>
    </source>
</reference>
<dbReference type="GO" id="GO:0008235">
    <property type="term" value="F:metalloexopeptidase activity"/>
    <property type="evidence" value="ECO:0007669"/>
    <property type="project" value="InterPro"/>
</dbReference>
<keyword evidence="5 9" id="KW-0732">Signal</keyword>
<evidence type="ECO:0000259" key="10">
    <source>
        <dbReference type="Pfam" id="PF02225"/>
    </source>
</evidence>
<dbReference type="InterPro" id="IPR007484">
    <property type="entry name" value="Peptidase_M28"/>
</dbReference>
<evidence type="ECO:0000313" key="13">
    <source>
        <dbReference type="Proteomes" id="UP000194632"/>
    </source>
</evidence>
<dbReference type="RefSeq" id="WP_086537464.1">
    <property type="nucleotide sequence ID" value="NZ_NGFO01000036.1"/>
</dbReference>
<dbReference type="Pfam" id="PF04389">
    <property type="entry name" value="Peptidase_M28"/>
    <property type="match status" value="1"/>
</dbReference>
<dbReference type="SUPFAM" id="SSF53187">
    <property type="entry name" value="Zn-dependent exopeptidases"/>
    <property type="match status" value="1"/>
</dbReference>
<feature type="chain" id="PRO_5012354126" evidence="9">
    <location>
        <begin position="43"/>
        <end position="512"/>
    </location>
</feature>
<keyword evidence="7" id="KW-0862">Zinc</keyword>
<comment type="similarity">
    <text evidence="1">Belongs to the peptidase M28 family. M28A subfamily.</text>
</comment>
<dbReference type="Gene3D" id="3.40.630.10">
    <property type="entry name" value="Zn peptidases"/>
    <property type="match status" value="1"/>
</dbReference>
<dbReference type="InterPro" id="IPR041756">
    <property type="entry name" value="M28_SGAP-like"/>
</dbReference>
<evidence type="ECO:0000256" key="7">
    <source>
        <dbReference type="ARBA" id="ARBA00022833"/>
    </source>
</evidence>
<dbReference type="CDD" id="cd03876">
    <property type="entry name" value="M28_SGAP_like"/>
    <property type="match status" value="1"/>
</dbReference>
<dbReference type="GO" id="GO:0046872">
    <property type="term" value="F:metal ion binding"/>
    <property type="evidence" value="ECO:0007669"/>
    <property type="project" value="UniProtKB-KW"/>
</dbReference>
<name>A0A243Q712_9ACTN</name>
<dbReference type="InterPro" id="IPR046450">
    <property type="entry name" value="PA_dom_sf"/>
</dbReference>
<feature type="signal peptide" evidence="9">
    <location>
        <begin position="1"/>
        <end position="42"/>
    </location>
</feature>
<dbReference type="AlphaFoldDB" id="A0A243Q712"/>
<protein>
    <submittedName>
        <fullName evidence="12">Amidohydrolase</fullName>
    </submittedName>
</protein>
<feature type="domain" description="PA" evidence="10">
    <location>
        <begin position="164"/>
        <end position="247"/>
    </location>
</feature>
<evidence type="ECO:0000256" key="8">
    <source>
        <dbReference type="SAM" id="MobiDB-lite"/>
    </source>
</evidence>
<evidence type="ECO:0000256" key="6">
    <source>
        <dbReference type="ARBA" id="ARBA00022801"/>
    </source>
</evidence>
<dbReference type="OrthoDB" id="345880at2"/>
<keyword evidence="4" id="KW-0479">Metal-binding</keyword>
<dbReference type="SUPFAM" id="SSF52025">
    <property type="entry name" value="PA domain"/>
    <property type="match status" value="1"/>
</dbReference>
<dbReference type="EMBL" id="NGFO01000036">
    <property type="protein sequence ID" value="OUC76285.1"/>
    <property type="molecule type" value="Genomic_DNA"/>
</dbReference>
<keyword evidence="6 12" id="KW-0378">Hydrolase</keyword>
<evidence type="ECO:0000256" key="1">
    <source>
        <dbReference type="ARBA" id="ARBA00005957"/>
    </source>
</evidence>
<dbReference type="InterPro" id="IPR045175">
    <property type="entry name" value="M28_fam"/>
</dbReference>
<dbReference type="Proteomes" id="UP000194632">
    <property type="component" value="Unassembled WGS sequence"/>
</dbReference>
<keyword evidence="2" id="KW-0031">Aminopeptidase</keyword>
<evidence type="ECO:0000256" key="2">
    <source>
        <dbReference type="ARBA" id="ARBA00022438"/>
    </source>
</evidence>
<evidence type="ECO:0000259" key="11">
    <source>
        <dbReference type="Pfam" id="PF04389"/>
    </source>
</evidence>
<dbReference type="PANTHER" id="PTHR12147">
    <property type="entry name" value="METALLOPEPTIDASE M28 FAMILY MEMBER"/>
    <property type="match status" value="1"/>
</dbReference>
<evidence type="ECO:0000256" key="3">
    <source>
        <dbReference type="ARBA" id="ARBA00022670"/>
    </source>
</evidence>
<sequence length="512" mass="52230">MIVPARRRVGIPVPARARRSVTLAASLAVTLALGAGCAGEQAAEVDRPSPSPVSTPSPAPPIATVTPAALGQAVTVENVMAHVRAFQQIADNNGGNRAAGTSGYDASLDYVAGLLRTAGFDVTTPPVGYERFDAGPVSLTADDLKVATRIVEYSAGTGDTPVTAAPVSVRGLGCASTDFPSTVRGSVAVIPRGTCTFADKARNAQSAGAVGAIMVNNEPGPLTGATLGPDDRPTIPVLGVSADDAERVRTAGSVTLSVEAETSSISTRNVIAETRTGAADDVVMAGAHLDSVVDGPGINDNASGSAAVLETALRLGSSPRVPHRVRFAFWGAEEDGLVGSSEYVRGLDPAARAAVALYLNFDMLASPNGGYFTYDGDDSEHEGAGPGPDGSGGIERTFEKFYADRGIPLAPDDFDGRSDYGPFIAVGIPSGGVFTGAETEKTEAQAELWGGRAGEPFDPDYHTARDTLDNIDTDLLAVNASAVAFSVATYALSTAGGDGVPPITDRRRANGG</sequence>
<proteinExistence type="inferred from homology"/>
<dbReference type="Pfam" id="PF02225">
    <property type="entry name" value="PA"/>
    <property type="match status" value="1"/>
</dbReference>
<evidence type="ECO:0000313" key="12">
    <source>
        <dbReference type="EMBL" id="OUC76285.1"/>
    </source>
</evidence>
<dbReference type="GO" id="GO:0006508">
    <property type="term" value="P:proteolysis"/>
    <property type="evidence" value="ECO:0007669"/>
    <property type="project" value="UniProtKB-KW"/>
</dbReference>